<evidence type="ECO:0000313" key="2">
    <source>
        <dbReference type="EMBL" id="QVL29965.1"/>
    </source>
</evidence>
<protein>
    <submittedName>
        <fullName evidence="2">Rdx family protein</fullName>
    </submittedName>
</protein>
<dbReference type="NCBIfam" id="TIGR02174">
    <property type="entry name" value="CXXU_selWTH"/>
    <property type="match status" value="1"/>
</dbReference>
<gene>
    <name evidence="2" type="ORF">KIH39_13915</name>
</gene>
<proteinExistence type="predicted"/>
<dbReference type="InterPro" id="IPR036249">
    <property type="entry name" value="Thioredoxin-like_sf"/>
</dbReference>
<dbReference type="KEGG" id="tsph:KIH39_13915"/>
<sequence>MTSQILKRFKQKIQELKLIPSGGGCFEIKLDDQLIYSKLKLGKFPNEPDILKVIENHLKS</sequence>
<accession>A0A8E6ETD9</accession>
<name>A0A8E6ETD9_9BACT</name>
<reference evidence="2" key="1">
    <citation type="submission" date="2021-05" db="EMBL/GenBank/DDBJ databases">
        <title>Complete genome sequence of the cellulolytic planctomycete Telmatocola sphagniphila SP2T and characterization of the first cellulase from planctomycetes.</title>
        <authorList>
            <person name="Rakitin A.L."/>
            <person name="Beletsky A.V."/>
            <person name="Naumoff D.G."/>
            <person name="Kulichevskaya I.S."/>
            <person name="Mardanov A.V."/>
            <person name="Ravin N.V."/>
            <person name="Dedysh S.N."/>
        </authorList>
    </citation>
    <scope>NUCLEOTIDE SEQUENCE</scope>
    <source>
        <strain evidence="2">SP2T</strain>
    </source>
</reference>
<dbReference type="EMBL" id="CP074694">
    <property type="protein sequence ID" value="QVL29965.1"/>
    <property type="molecule type" value="Genomic_DNA"/>
</dbReference>
<evidence type="ECO:0000313" key="3">
    <source>
        <dbReference type="Proteomes" id="UP000676194"/>
    </source>
</evidence>
<keyword evidence="3" id="KW-1185">Reference proteome</keyword>
<dbReference type="Pfam" id="PF10262">
    <property type="entry name" value="Rdx"/>
    <property type="match status" value="1"/>
</dbReference>
<organism evidence="2 3">
    <name type="scientific">Telmatocola sphagniphila</name>
    <dbReference type="NCBI Taxonomy" id="1123043"/>
    <lineage>
        <taxon>Bacteria</taxon>
        <taxon>Pseudomonadati</taxon>
        <taxon>Planctomycetota</taxon>
        <taxon>Planctomycetia</taxon>
        <taxon>Gemmatales</taxon>
        <taxon>Gemmataceae</taxon>
    </lineage>
</organism>
<dbReference type="Gene3D" id="3.40.30.10">
    <property type="entry name" value="Glutaredoxin"/>
    <property type="match status" value="1"/>
</dbReference>
<evidence type="ECO:0000256" key="1">
    <source>
        <dbReference type="ARBA" id="ARBA00023284"/>
    </source>
</evidence>
<dbReference type="Proteomes" id="UP000676194">
    <property type="component" value="Chromosome"/>
</dbReference>
<dbReference type="SUPFAM" id="SSF52833">
    <property type="entry name" value="Thioredoxin-like"/>
    <property type="match status" value="1"/>
</dbReference>
<keyword evidence="1" id="KW-0676">Redox-active center</keyword>
<dbReference type="AlphaFoldDB" id="A0A8E6ETD9"/>
<dbReference type="InterPro" id="IPR011893">
    <property type="entry name" value="Selenoprotein_Rdx-typ"/>
</dbReference>